<protein>
    <recommendedName>
        <fullName evidence="9">GINS subunit domain-containing protein</fullName>
    </recommendedName>
</protein>
<dbReference type="CDD" id="cd11710">
    <property type="entry name" value="GINS_A_psf1"/>
    <property type="match status" value="1"/>
</dbReference>
<keyword evidence="4" id="KW-0539">Nucleus</keyword>
<dbReference type="Pfam" id="PF05916">
    <property type="entry name" value="Sld5"/>
    <property type="match status" value="1"/>
</dbReference>
<dbReference type="Proteomes" id="UP001408789">
    <property type="component" value="Unassembled WGS sequence"/>
</dbReference>
<keyword evidence="3" id="KW-0235">DNA replication</keyword>
<evidence type="ECO:0000313" key="8">
    <source>
        <dbReference type="Proteomes" id="UP001408789"/>
    </source>
</evidence>
<dbReference type="PANTHER" id="PTHR12914:SF2">
    <property type="entry name" value="DNA REPLICATION COMPLEX GINS PROTEIN PSF1"/>
    <property type="match status" value="1"/>
</dbReference>
<dbReference type="SUPFAM" id="SSF158573">
    <property type="entry name" value="GINS helical bundle-like"/>
    <property type="match status" value="1"/>
</dbReference>
<comment type="subcellular location">
    <subcellularLocation>
        <location evidence="1">Nucleus</location>
    </subcellularLocation>
</comment>
<accession>A0AAP0CWB5</accession>
<evidence type="ECO:0000259" key="5">
    <source>
        <dbReference type="Pfam" id="PF05916"/>
    </source>
</evidence>
<dbReference type="EMBL" id="JBCNJP010000020">
    <property type="protein sequence ID" value="KAK9060459.1"/>
    <property type="molecule type" value="Genomic_DNA"/>
</dbReference>
<dbReference type="Pfam" id="PF24997">
    <property type="entry name" value="PSF1_C"/>
    <property type="match status" value="1"/>
</dbReference>
<feature type="domain" description="GINS subunit" evidence="5">
    <location>
        <begin position="82"/>
        <end position="171"/>
    </location>
</feature>
<dbReference type="AlphaFoldDB" id="A0AAP0CWB5"/>
<proteinExistence type="inferred from homology"/>
<sequence length="234" mass="27200">MRRRFPQFYAHVDKVFDEMPVWVVTVVKELKDYWNSKMYGRKASQLLKELVSGDSGQLTGFNNDLFKQVIEECDESVHHCQALLRKMQEEGTSNQTNKNPDHYGALVHHLSLVRNKRCLMAYVYNRAEVVQNLGWTFKAKLPDAIKMKLSSEEQKYFTNHYATLQSYMKDLDLDLAVDMLPPKDPYIKVRVLEEIGYVSLGDQVGNLTMHAILFLKRTVAEDYILQGKMEELTN</sequence>
<evidence type="ECO:0000256" key="3">
    <source>
        <dbReference type="ARBA" id="ARBA00022705"/>
    </source>
</evidence>
<evidence type="ECO:0008006" key="9">
    <source>
        <dbReference type="Google" id="ProtNLM"/>
    </source>
</evidence>
<evidence type="ECO:0000256" key="2">
    <source>
        <dbReference type="ARBA" id="ARBA00006677"/>
    </source>
</evidence>
<gene>
    <name evidence="7" type="ORF">SSX86_021163</name>
</gene>
<dbReference type="InterPro" id="IPR056783">
    <property type="entry name" value="PSF1_C"/>
</dbReference>
<dbReference type="Gene3D" id="1.20.58.1030">
    <property type="match status" value="1"/>
</dbReference>
<evidence type="ECO:0000313" key="7">
    <source>
        <dbReference type="EMBL" id="KAK9060459.1"/>
    </source>
</evidence>
<evidence type="ECO:0000256" key="1">
    <source>
        <dbReference type="ARBA" id="ARBA00004123"/>
    </source>
</evidence>
<dbReference type="PANTHER" id="PTHR12914">
    <property type="entry name" value="PARTNER OF SLD5"/>
    <property type="match status" value="1"/>
</dbReference>
<dbReference type="GO" id="GO:1902983">
    <property type="term" value="P:DNA strand elongation involved in mitotic DNA replication"/>
    <property type="evidence" value="ECO:0007669"/>
    <property type="project" value="TreeGrafter"/>
</dbReference>
<reference evidence="7 8" key="1">
    <citation type="submission" date="2024-04" db="EMBL/GenBank/DDBJ databases">
        <title>The reference genome of an endangered Asteraceae, Deinandra increscens subsp. villosa, native to the Central Coast of California.</title>
        <authorList>
            <person name="Guilliams M."/>
            <person name="Hasenstab-Lehman K."/>
            <person name="Meyer R."/>
            <person name="Mcevoy S."/>
        </authorList>
    </citation>
    <scope>NUCLEOTIDE SEQUENCE [LARGE SCALE GENOMIC DNA]</scope>
    <source>
        <tissue evidence="7">Leaf</tissue>
    </source>
</reference>
<feature type="domain" description="DNA replication complex GINS protein PSF1 C-terminal" evidence="6">
    <location>
        <begin position="183"/>
        <end position="233"/>
    </location>
</feature>
<keyword evidence="8" id="KW-1185">Reference proteome</keyword>
<dbReference type="InterPro" id="IPR036224">
    <property type="entry name" value="GINS_bundle-like_dom_sf"/>
</dbReference>
<dbReference type="InterPro" id="IPR005339">
    <property type="entry name" value="GINS_Psf1"/>
</dbReference>
<comment type="caution">
    <text evidence="7">The sequence shown here is derived from an EMBL/GenBank/DDBJ whole genome shotgun (WGS) entry which is preliminary data.</text>
</comment>
<dbReference type="GO" id="GO:0000811">
    <property type="term" value="C:GINS complex"/>
    <property type="evidence" value="ECO:0007669"/>
    <property type="project" value="InterPro"/>
</dbReference>
<comment type="similarity">
    <text evidence="2">Belongs to the GINS1/PSF1 family.</text>
</comment>
<evidence type="ECO:0000256" key="4">
    <source>
        <dbReference type="ARBA" id="ARBA00023242"/>
    </source>
</evidence>
<evidence type="ECO:0000259" key="6">
    <source>
        <dbReference type="Pfam" id="PF24997"/>
    </source>
</evidence>
<organism evidence="7 8">
    <name type="scientific">Deinandra increscens subsp. villosa</name>
    <dbReference type="NCBI Taxonomy" id="3103831"/>
    <lineage>
        <taxon>Eukaryota</taxon>
        <taxon>Viridiplantae</taxon>
        <taxon>Streptophyta</taxon>
        <taxon>Embryophyta</taxon>
        <taxon>Tracheophyta</taxon>
        <taxon>Spermatophyta</taxon>
        <taxon>Magnoliopsida</taxon>
        <taxon>eudicotyledons</taxon>
        <taxon>Gunneridae</taxon>
        <taxon>Pentapetalae</taxon>
        <taxon>asterids</taxon>
        <taxon>campanulids</taxon>
        <taxon>Asterales</taxon>
        <taxon>Asteraceae</taxon>
        <taxon>Asteroideae</taxon>
        <taxon>Heliantheae alliance</taxon>
        <taxon>Madieae</taxon>
        <taxon>Madiinae</taxon>
        <taxon>Deinandra</taxon>
    </lineage>
</organism>
<name>A0AAP0CWB5_9ASTR</name>
<dbReference type="InterPro" id="IPR021151">
    <property type="entry name" value="GINS_A"/>
</dbReference>